<accession>A0A0G0JFN2</accession>
<reference evidence="1 2" key="1">
    <citation type="journal article" date="2015" name="Nature">
        <title>rRNA introns, odd ribosomes, and small enigmatic genomes across a large radiation of phyla.</title>
        <authorList>
            <person name="Brown C.T."/>
            <person name="Hug L.A."/>
            <person name="Thomas B.C."/>
            <person name="Sharon I."/>
            <person name="Castelle C.J."/>
            <person name="Singh A."/>
            <person name="Wilkins M.J."/>
            <person name="Williams K.H."/>
            <person name="Banfield J.F."/>
        </authorList>
    </citation>
    <scope>NUCLEOTIDE SEQUENCE [LARGE SCALE GENOMIC DNA]</scope>
</reference>
<sequence length="94" mass="11132">MHHMRSVEEMELLLKTLKQLGKRIIILDIEDPKRSLLASLWNNYYVHILKDQGGLFMSFDQFQDLINLFYSDSKKTLKKIRTIKGSYMLAIIDQ</sequence>
<name>A0A0G0JFN2_9BACT</name>
<dbReference type="AlphaFoldDB" id="A0A0G0JFN2"/>
<comment type="caution">
    <text evidence="1">The sequence shown here is derived from an EMBL/GenBank/DDBJ whole genome shotgun (WGS) entry which is preliminary data.</text>
</comment>
<proteinExistence type="predicted"/>
<dbReference type="Proteomes" id="UP000034235">
    <property type="component" value="Unassembled WGS sequence"/>
</dbReference>
<gene>
    <name evidence="1" type="ORF">US86_C0010G0008</name>
</gene>
<protein>
    <submittedName>
        <fullName evidence="1">Uncharacterized protein</fullName>
    </submittedName>
</protein>
<evidence type="ECO:0000313" key="2">
    <source>
        <dbReference type="Proteomes" id="UP000034235"/>
    </source>
</evidence>
<organism evidence="1 2">
    <name type="scientific">Candidatus Daviesbacteria bacterium GW2011_GWA2_38_24</name>
    <dbReference type="NCBI Taxonomy" id="1618422"/>
    <lineage>
        <taxon>Bacteria</taxon>
        <taxon>Candidatus Daviesiibacteriota</taxon>
    </lineage>
</organism>
<dbReference type="EMBL" id="LBUP01000010">
    <property type="protein sequence ID" value="KKQ65537.1"/>
    <property type="molecule type" value="Genomic_DNA"/>
</dbReference>
<evidence type="ECO:0000313" key="1">
    <source>
        <dbReference type="EMBL" id="KKQ65537.1"/>
    </source>
</evidence>